<feature type="binding site" evidence="2">
    <location>
        <position position="189"/>
    </location>
    <ligand>
        <name>Mg(2+)</name>
        <dbReference type="ChEBI" id="CHEBI:18420"/>
    </ligand>
</feature>
<keyword evidence="1 2" id="KW-0808">Transferase</keyword>
<dbReference type="GO" id="GO:0016094">
    <property type="term" value="P:polyprenol biosynthetic process"/>
    <property type="evidence" value="ECO:0007669"/>
    <property type="project" value="TreeGrafter"/>
</dbReference>
<feature type="active site" evidence="2">
    <location>
        <position position="2"/>
    </location>
</feature>
<comment type="function">
    <text evidence="2">Catalyzes the condensation of isopentenyl diphosphate (IPP) with allylic pyrophosphates generating different type of terpenoids.</text>
</comment>
<evidence type="ECO:0000313" key="4">
    <source>
        <dbReference type="EMBL" id="HIU53889.1"/>
    </source>
</evidence>
<dbReference type="CDD" id="cd00475">
    <property type="entry name" value="Cis_IPPS"/>
    <property type="match status" value="1"/>
</dbReference>
<protein>
    <recommendedName>
        <fullName evidence="2">Isoprenyl transferase</fullName>
        <ecNumber evidence="2">2.5.1.-</ecNumber>
    </recommendedName>
</protein>
<gene>
    <name evidence="4" type="ORF">IAD20_07400</name>
</gene>
<dbReference type="SUPFAM" id="SSF64005">
    <property type="entry name" value="Undecaprenyl diphosphate synthase"/>
    <property type="match status" value="1"/>
</dbReference>
<comment type="similarity">
    <text evidence="2">Belongs to the UPP synthase family.</text>
</comment>
<feature type="binding site" evidence="2">
    <location>
        <position position="15"/>
    </location>
    <ligand>
        <name>substrate</name>
    </ligand>
</feature>
<feature type="binding site" evidence="2">
    <location>
        <position position="2"/>
    </location>
    <ligand>
        <name>Mg(2+)</name>
        <dbReference type="ChEBI" id="CHEBI:18420"/>
    </ligand>
</feature>
<feature type="binding site" evidence="2">
    <location>
        <begin position="3"/>
        <end position="6"/>
    </location>
    <ligand>
        <name>substrate</name>
    </ligand>
</feature>
<accession>A0A9D1M597</accession>
<keyword evidence="2" id="KW-0479">Metal-binding</keyword>
<feature type="binding site" evidence="2">
    <location>
        <position position="7"/>
    </location>
    <ligand>
        <name>substrate</name>
    </ligand>
</feature>
<feature type="binding site" evidence="2">
    <location>
        <position position="53"/>
    </location>
    <ligand>
        <name>substrate</name>
    </ligand>
</feature>
<name>A0A9D1M597_9PROT</name>
<dbReference type="PANTHER" id="PTHR10291">
    <property type="entry name" value="DEHYDRODOLICHYL DIPHOSPHATE SYNTHASE FAMILY MEMBER"/>
    <property type="match status" value="1"/>
</dbReference>
<reference evidence="4" key="2">
    <citation type="journal article" date="2021" name="PeerJ">
        <title>Extensive microbial diversity within the chicken gut microbiome revealed by metagenomics and culture.</title>
        <authorList>
            <person name="Gilroy R."/>
            <person name="Ravi A."/>
            <person name="Getino M."/>
            <person name="Pursley I."/>
            <person name="Horton D.L."/>
            <person name="Alikhan N.F."/>
            <person name="Baker D."/>
            <person name="Gharbi K."/>
            <person name="Hall N."/>
            <person name="Watson M."/>
            <person name="Adriaenssens E.M."/>
            <person name="Foster-Nyarko E."/>
            <person name="Jarju S."/>
            <person name="Secka A."/>
            <person name="Antonio M."/>
            <person name="Oren A."/>
            <person name="Chaudhuri R.R."/>
            <person name="La Ragione R."/>
            <person name="Hildebrand F."/>
            <person name="Pallen M.J."/>
        </authorList>
    </citation>
    <scope>NUCLEOTIDE SEQUENCE</scope>
    <source>
        <strain evidence="4">ChiW3-316</strain>
    </source>
</reference>
<comment type="caution">
    <text evidence="4">The sequence shown here is derived from an EMBL/GenBank/DDBJ whole genome shotgun (WGS) entry which is preliminary data.</text>
</comment>
<dbReference type="PANTHER" id="PTHR10291:SF0">
    <property type="entry name" value="DEHYDRODOLICHYL DIPHOSPHATE SYNTHASE 2"/>
    <property type="match status" value="1"/>
</dbReference>
<feature type="binding site" evidence="2">
    <location>
        <position position="170"/>
    </location>
    <ligand>
        <name>substrate</name>
    </ligand>
</feature>
<dbReference type="Proteomes" id="UP000824107">
    <property type="component" value="Unassembled WGS sequence"/>
</dbReference>
<feature type="binding site" evidence="2">
    <location>
        <begin position="176"/>
        <end position="178"/>
    </location>
    <ligand>
        <name>substrate</name>
    </ligand>
</feature>
<keyword evidence="2" id="KW-0460">Magnesium</keyword>
<dbReference type="Gene3D" id="3.40.1180.10">
    <property type="entry name" value="Decaprenyl diphosphate synthase-like"/>
    <property type="match status" value="1"/>
</dbReference>
<dbReference type="GO" id="GO:0045547">
    <property type="term" value="F:ditrans,polycis-polyprenyl diphosphate synthase [(2E,6E)-farnesyl diphosphate specific] activity"/>
    <property type="evidence" value="ECO:0007669"/>
    <property type="project" value="TreeGrafter"/>
</dbReference>
<dbReference type="GO" id="GO:0000287">
    <property type="term" value="F:magnesium ion binding"/>
    <property type="evidence" value="ECO:0007669"/>
    <property type="project" value="UniProtKB-UniRule"/>
</dbReference>
<dbReference type="HAMAP" id="MF_01139">
    <property type="entry name" value="ISPT"/>
    <property type="match status" value="1"/>
</dbReference>
<dbReference type="InterPro" id="IPR001441">
    <property type="entry name" value="UPP_synth-like"/>
</dbReference>
<feature type="binding site" evidence="2">
    <location>
        <position position="19"/>
    </location>
    <ligand>
        <name>substrate</name>
    </ligand>
</feature>
<dbReference type="PROSITE" id="PS01066">
    <property type="entry name" value="UPP_SYNTHASE"/>
    <property type="match status" value="1"/>
</dbReference>
<comment type="cofactor">
    <cofactor evidence="2">
        <name>Mg(2+)</name>
        <dbReference type="ChEBI" id="CHEBI:18420"/>
    </cofactor>
    <text evidence="2">Binds 2 magnesium ions per subunit.</text>
</comment>
<feature type="active site" description="Proton acceptor" evidence="2">
    <location>
        <position position="50"/>
    </location>
</feature>
<feature type="binding site" evidence="2">
    <location>
        <begin position="47"/>
        <end position="49"/>
    </location>
    <ligand>
        <name>substrate</name>
    </ligand>
</feature>
<evidence type="ECO:0000256" key="2">
    <source>
        <dbReference type="HAMAP-Rule" id="MF_01139"/>
    </source>
</evidence>
<dbReference type="Pfam" id="PF01255">
    <property type="entry name" value="Prenyltransf"/>
    <property type="match status" value="1"/>
</dbReference>
<feature type="region of interest" description="Disordered" evidence="3">
    <location>
        <begin position="1"/>
        <end position="23"/>
    </location>
</feature>
<feature type="compositionally biased region" description="Basic residues" evidence="3">
    <location>
        <begin position="8"/>
        <end position="20"/>
    </location>
</feature>
<dbReference type="InterPro" id="IPR036424">
    <property type="entry name" value="UPP_synth-like_sf"/>
</dbReference>
<organism evidence="4 5">
    <name type="scientific">Candidatus Scatocola faecipullorum</name>
    <dbReference type="NCBI Taxonomy" id="2840917"/>
    <lineage>
        <taxon>Bacteria</taxon>
        <taxon>Pseudomonadati</taxon>
        <taxon>Pseudomonadota</taxon>
        <taxon>Alphaproteobacteria</taxon>
        <taxon>Rhodospirillales</taxon>
        <taxon>Rhodospirillaceae</taxon>
        <taxon>Rhodospirillaceae incertae sedis</taxon>
        <taxon>Candidatus Scatocola</taxon>
    </lineage>
</organism>
<dbReference type="EMBL" id="DVNC01000050">
    <property type="protein sequence ID" value="HIU53889.1"/>
    <property type="molecule type" value="Genomic_DNA"/>
</dbReference>
<evidence type="ECO:0000256" key="1">
    <source>
        <dbReference type="ARBA" id="ARBA00022679"/>
    </source>
</evidence>
<dbReference type="EC" id="2.5.1.-" evidence="2"/>
<evidence type="ECO:0000256" key="3">
    <source>
        <dbReference type="SAM" id="MobiDB-lite"/>
    </source>
</evidence>
<feature type="binding site" evidence="2">
    <location>
        <position position="51"/>
    </location>
    <ligand>
        <name>substrate</name>
    </ligand>
</feature>
<proteinExistence type="inferred from homology"/>
<evidence type="ECO:0000313" key="5">
    <source>
        <dbReference type="Proteomes" id="UP000824107"/>
    </source>
</evidence>
<dbReference type="FunFam" id="3.40.1180.10:FF:000001">
    <property type="entry name" value="(2E,6E)-farnesyl-diphosphate-specific ditrans,polycis-undecaprenyl-diphosphate synthase"/>
    <property type="match status" value="1"/>
</dbReference>
<comment type="subunit">
    <text evidence="2">Homodimer.</text>
</comment>
<dbReference type="NCBIfam" id="NF011405">
    <property type="entry name" value="PRK14830.1"/>
    <property type="match status" value="1"/>
</dbReference>
<reference evidence="4" key="1">
    <citation type="submission" date="2020-10" db="EMBL/GenBank/DDBJ databases">
        <authorList>
            <person name="Gilroy R."/>
        </authorList>
    </citation>
    <scope>NUCLEOTIDE SEQUENCE</scope>
    <source>
        <strain evidence="4">ChiW3-316</strain>
    </source>
</reference>
<dbReference type="InterPro" id="IPR018520">
    <property type="entry name" value="UPP_synth-like_CS"/>
</dbReference>
<dbReference type="NCBIfam" id="TIGR00055">
    <property type="entry name" value="uppS"/>
    <property type="match status" value="1"/>
</dbReference>
<sequence>MDGNGRWATKRGLPRSMGHKKGAETVKEITRAAGELGVKYLTLYAFSTENWQRSPDEVETLMGLLRQYLKSDLQELQKNNVRIRFIGERDMLAPDITAAMAKLEADTAGNDGLTLCVALSYGSRQEIVSAVKKAAALVKKGDLQAEDIDAKMFSEMLYTQAMPDPDLVIRTSGEQRVSNYLLWQIAYSELFFTKTLWPDFNKDELTAIINDFKTRERRYGKN</sequence>
<dbReference type="AlphaFoldDB" id="A0A9D1M597"/>